<sequence>MRRMMLGETYSDFVAALREVVGKNKVSERVLLALFYRCLDKTTKKLVQQPPKPKMLERAVAKATKIDDPMDNVAQGMQNIGQAWATAPGPYLIPMAGTTGQTMVIPGIGGTGLPAGMVGVSQMTTTDGEAGAVALFTNAQGVWYDYSGTWDVPLGRVWNGKYWVET</sequence>
<dbReference type="VEuPathDB" id="FungiDB:PPTG_15844"/>
<dbReference type="Proteomes" id="UP000053864">
    <property type="component" value="Unassembled WGS sequence"/>
</dbReference>
<reference evidence="2" key="2">
    <citation type="submission" date="2013-11" db="EMBL/GenBank/DDBJ databases">
        <title>The Genome Sequence of Phytophthora parasitica CJ05E6.</title>
        <authorList>
            <consortium name="The Broad Institute Genomics Platform"/>
            <person name="Russ C."/>
            <person name="Tyler B."/>
            <person name="Panabieres F."/>
            <person name="Shan W."/>
            <person name="Tripathy S."/>
            <person name="Grunwald N."/>
            <person name="Machado M."/>
            <person name="Johnson C.S."/>
            <person name="Arredondo F."/>
            <person name="Hong C."/>
            <person name="Coffey M."/>
            <person name="Young S.K."/>
            <person name="Zeng Q."/>
            <person name="Gargeya S."/>
            <person name="Fitzgerald M."/>
            <person name="Abouelleil A."/>
            <person name="Alvarado L."/>
            <person name="Chapman S.B."/>
            <person name="Gainer-Dewar J."/>
            <person name="Goldberg J."/>
            <person name="Griggs A."/>
            <person name="Gujja S."/>
            <person name="Hansen M."/>
            <person name="Howarth C."/>
            <person name="Imamovic A."/>
            <person name="Ireland A."/>
            <person name="Larimer J."/>
            <person name="McCowan C."/>
            <person name="Murphy C."/>
            <person name="Pearson M."/>
            <person name="Poon T.W."/>
            <person name="Priest M."/>
            <person name="Roberts A."/>
            <person name="Saif S."/>
            <person name="Shea T."/>
            <person name="Sykes S."/>
            <person name="Wortman J."/>
            <person name="Nusbaum C."/>
            <person name="Birren B."/>
        </authorList>
    </citation>
    <scope>NUCLEOTIDE SEQUENCE [LARGE SCALE GENOMIC DNA]</scope>
    <source>
        <strain evidence="2">CJ05E6</strain>
    </source>
</reference>
<dbReference type="EMBL" id="KI676040">
    <property type="protein sequence ID" value="ETL27166.1"/>
    <property type="molecule type" value="Genomic_DNA"/>
</dbReference>
<protein>
    <submittedName>
        <fullName evidence="2">Uncharacterized protein</fullName>
    </submittedName>
</protein>
<gene>
    <name evidence="1" type="ORF">L915_19375</name>
    <name evidence="2" type="ORF">L916_19267</name>
</gene>
<evidence type="ECO:0000313" key="1">
    <source>
        <dbReference type="EMBL" id="ETK73730.1"/>
    </source>
</evidence>
<dbReference type="EMBL" id="KI689238">
    <property type="protein sequence ID" value="ETK73730.1"/>
    <property type="molecule type" value="Genomic_DNA"/>
</dbReference>
<organism evidence="2">
    <name type="scientific">Phytophthora nicotianae</name>
    <name type="common">Potato buckeye rot agent</name>
    <name type="synonym">Phytophthora parasitica</name>
    <dbReference type="NCBI Taxonomy" id="4792"/>
    <lineage>
        <taxon>Eukaryota</taxon>
        <taxon>Sar</taxon>
        <taxon>Stramenopiles</taxon>
        <taxon>Oomycota</taxon>
        <taxon>Peronosporomycetes</taxon>
        <taxon>Peronosporales</taxon>
        <taxon>Peronosporaceae</taxon>
        <taxon>Phytophthora</taxon>
    </lineage>
</organism>
<dbReference type="Proteomes" id="UP000053236">
    <property type="component" value="Unassembled WGS sequence"/>
</dbReference>
<reference evidence="1" key="1">
    <citation type="submission" date="2013-11" db="EMBL/GenBank/DDBJ databases">
        <title>The Genome Sequence of Phytophthora parasitica CJ02B3.</title>
        <authorList>
            <consortium name="The Broad Institute Genomics Platform"/>
            <person name="Russ C."/>
            <person name="Tyler B."/>
            <person name="Panabieres F."/>
            <person name="Shan W."/>
            <person name="Tripathy S."/>
            <person name="Grunwald N."/>
            <person name="Machado M."/>
            <person name="Johnson C.S."/>
            <person name="Arredondo F."/>
            <person name="Hong C."/>
            <person name="Coffey M."/>
            <person name="Young S.K."/>
            <person name="Zeng Q."/>
            <person name="Gargeya S."/>
            <person name="Fitzgerald M."/>
            <person name="Abouelleil A."/>
            <person name="Alvarado L."/>
            <person name="Chapman S.B."/>
            <person name="Gainer-Dewar J."/>
            <person name="Goldberg J."/>
            <person name="Griggs A."/>
            <person name="Gujja S."/>
            <person name="Hansen M."/>
            <person name="Howarth C."/>
            <person name="Imamovic A."/>
            <person name="Ireland A."/>
            <person name="Larimer J."/>
            <person name="McCowan C."/>
            <person name="Murphy C."/>
            <person name="Pearson M."/>
            <person name="Poon T.W."/>
            <person name="Priest M."/>
            <person name="Roberts A."/>
            <person name="Saif S."/>
            <person name="Shea T."/>
            <person name="Sykes S."/>
            <person name="Wortman J."/>
            <person name="Nusbaum C."/>
            <person name="Birren B."/>
        </authorList>
    </citation>
    <scope>NUCLEOTIDE SEQUENCE [LARGE SCALE GENOMIC DNA]</scope>
    <source>
        <strain evidence="1">CJ02B3</strain>
    </source>
</reference>
<evidence type="ECO:0000313" key="2">
    <source>
        <dbReference type="EMBL" id="ETL27166.1"/>
    </source>
</evidence>
<proteinExistence type="predicted"/>
<name>W2HZB0_PHYNI</name>
<dbReference type="AlphaFoldDB" id="W2HZB0"/>
<accession>W2HZB0</accession>